<sequence length="208" mass="23177">MMDDPHRIASVADLEALYASPSEIILKTKFDFLDDHALAMIREAPVCFLASVGGTGADISPRGGEHGFVHVIDRKSFAIPDWPGNNKLETMHNLLEDPRCGVVFLLPGHDLFLRVNGTATLTRDPALLNALVEFNRPPKLAIRVQVDEAYFHCGKAIKRSRIWEPDSWPGRDAIPKIGRMMADQAKLADADEDELDAAYRRGIEEDLY</sequence>
<gene>
    <name evidence="2" type="ORF">ACFQ00_03125</name>
</gene>
<dbReference type="EMBL" id="JBHTIK010000002">
    <property type="protein sequence ID" value="MFD0847303.1"/>
    <property type="molecule type" value="Genomic_DNA"/>
</dbReference>
<accession>A0ABW3BYW1</accession>
<feature type="domain" description="Pyridoxamine 5'-phosphate oxidase N-terminal" evidence="1">
    <location>
        <begin position="33"/>
        <end position="153"/>
    </location>
</feature>
<dbReference type="InterPro" id="IPR012349">
    <property type="entry name" value="Split_barrel_FMN-bd"/>
</dbReference>
<dbReference type="InterPro" id="IPR011576">
    <property type="entry name" value="Pyridox_Oxase_N"/>
</dbReference>
<dbReference type="Proteomes" id="UP001597124">
    <property type="component" value="Unassembled WGS sequence"/>
</dbReference>
<keyword evidence="3" id="KW-1185">Reference proteome</keyword>
<dbReference type="NCBIfam" id="TIGR04025">
    <property type="entry name" value="PPOX_FMN_DR2398"/>
    <property type="match status" value="1"/>
</dbReference>
<dbReference type="RefSeq" id="WP_381486076.1">
    <property type="nucleotide sequence ID" value="NZ_JBHTIK010000002.1"/>
</dbReference>
<dbReference type="InterPro" id="IPR024029">
    <property type="entry name" value="Pyridox_Oxase_FMN-dep"/>
</dbReference>
<evidence type="ECO:0000259" key="1">
    <source>
        <dbReference type="Pfam" id="PF01243"/>
    </source>
</evidence>
<dbReference type="PANTHER" id="PTHR42815">
    <property type="entry name" value="FAD-BINDING, PUTATIVE (AFU_ORTHOLOGUE AFUA_6G07600)-RELATED"/>
    <property type="match status" value="1"/>
</dbReference>
<comment type="caution">
    <text evidence="2">The sequence shown here is derived from an EMBL/GenBank/DDBJ whole genome shotgun (WGS) entry which is preliminary data.</text>
</comment>
<dbReference type="SUPFAM" id="SSF50475">
    <property type="entry name" value="FMN-binding split barrel"/>
    <property type="match status" value="1"/>
</dbReference>
<dbReference type="Gene3D" id="2.30.110.10">
    <property type="entry name" value="Electron Transport, Fmn-binding Protein, Chain A"/>
    <property type="match status" value="1"/>
</dbReference>
<evidence type="ECO:0000313" key="2">
    <source>
        <dbReference type="EMBL" id="MFD0847303.1"/>
    </source>
</evidence>
<reference evidence="3" key="1">
    <citation type="journal article" date="2019" name="Int. J. Syst. Evol. Microbiol.">
        <title>The Global Catalogue of Microorganisms (GCM) 10K type strain sequencing project: providing services to taxonomists for standard genome sequencing and annotation.</title>
        <authorList>
            <consortium name="The Broad Institute Genomics Platform"/>
            <consortium name="The Broad Institute Genome Sequencing Center for Infectious Disease"/>
            <person name="Wu L."/>
            <person name="Ma J."/>
        </authorList>
    </citation>
    <scope>NUCLEOTIDE SEQUENCE [LARGE SCALE GENOMIC DNA]</scope>
    <source>
        <strain evidence="3">CCUG 52537</strain>
    </source>
</reference>
<organism evidence="2 3">
    <name type="scientific">Sphingosinicella xenopeptidilytica</name>
    <dbReference type="NCBI Taxonomy" id="364098"/>
    <lineage>
        <taxon>Bacteria</taxon>
        <taxon>Pseudomonadati</taxon>
        <taxon>Pseudomonadota</taxon>
        <taxon>Alphaproteobacteria</taxon>
        <taxon>Sphingomonadales</taxon>
        <taxon>Sphingosinicellaceae</taxon>
        <taxon>Sphingosinicella</taxon>
    </lineage>
</organism>
<evidence type="ECO:0000313" key="3">
    <source>
        <dbReference type="Proteomes" id="UP001597124"/>
    </source>
</evidence>
<protein>
    <submittedName>
        <fullName evidence="2">MSMEG_1061 family FMN-dependent PPOX-type flavoprotein</fullName>
    </submittedName>
</protein>
<name>A0ABW3BYW1_SPHXN</name>
<dbReference type="Pfam" id="PF01243">
    <property type="entry name" value="PNPOx_N"/>
    <property type="match status" value="1"/>
</dbReference>
<proteinExistence type="predicted"/>
<dbReference type="PANTHER" id="PTHR42815:SF2">
    <property type="entry name" value="FAD-BINDING, PUTATIVE (AFU_ORTHOLOGUE AFUA_6G07600)-RELATED"/>
    <property type="match status" value="1"/>
</dbReference>